<dbReference type="SUPFAM" id="SSF159127">
    <property type="entry name" value="HupF/HypC-like"/>
    <property type="match status" value="1"/>
</dbReference>
<feature type="non-terminal residue" evidence="4">
    <location>
        <position position="1"/>
    </location>
</feature>
<dbReference type="Proteomes" id="UP000436141">
    <property type="component" value="Unassembled WGS sequence"/>
</dbReference>
<sequence>QWVLVHVGFAMSIIDEDEAKATLDALRQMDYDITSA</sequence>
<evidence type="ECO:0000313" key="8">
    <source>
        <dbReference type="EMBL" id="MXJ13662.1"/>
    </source>
</evidence>
<evidence type="ECO:0000256" key="1">
    <source>
        <dbReference type="ARBA" id="ARBA00006018"/>
    </source>
</evidence>
<reference evidence="9 11" key="1">
    <citation type="submission" date="2019-12" db="EMBL/GenBank/DDBJ databases">
        <title>Enteriobacteria Tanzani isolates_10434.</title>
        <authorList>
            <person name="Subbiah M."/>
            <person name="Call D."/>
        </authorList>
    </citation>
    <scope>NUCLEOTIDE SEQUENCE [LARGE SCALE GENOMIC DNA]</scope>
    <source>
        <strain evidence="6 9">10434wD1</strain>
        <strain evidence="8 11">10434wG3</strain>
    </source>
</reference>
<dbReference type="Proteomes" id="UP000447081">
    <property type="component" value="Unassembled WGS sequence"/>
</dbReference>
<dbReference type="GO" id="GO:1902670">
    <property type="term" value="F:carbon dioxide binding"/>
    <property type="evidence" value="ECO:0007669"/>
    <property type="project" value="TreeGrafter"/>
</dbReference>
<evidence type="ECO:0000313" key="5">
    <source>
        <dbReference type="EMBL" id="MWT91394.1"/>
    </source>
</evidence>
<dbReference type="EMBL" id="WTQQ01002527">
    <property type="protein sequence ID" value="MWR93423.1"/>
    <property type="molecule type" value="Genomic_DNA"/>
</dbReference>
<evidence type="ECO:0000313" key="4">
    <source>
        <dbReference type="EMBL" id="MWT88411.1"/>
    </source>
</evidence>
<dbReference type="PANTHER" id="PTHR35177">
    <property type="entry name" value="HYDROGENASE MATURATION FACTOR HYBG"/>
    <property type="match status" value="1"/>
</dbReference>
<evidence type="ECO:0000313" key="6">
    <source>
        <dbReference type="EMBL" id="MXI79225.1"/>
    </source>
</evidence>
<reference evidence="10 12" key="2">
    <citation type="submission" date="2019-12" db="EMBL/GenBank/DDBJ databases">
        <title>Enteriobacteria Tanzani isolates_8377-8380.</title>
        <authorList>
            <person name="Subbiah M."/>
            <person name="Call D."/>
        </authorList>
    </citation>
    <scope>NUCLEOTIDE SEQUENCE [LARGE SCALE GENOMIC DNA]</scope>
    <source>
        <strain evidence="4 12">8378wC7</strain>
        <strain evidence="2 10">8379wE6</strain>
    </source>
</reference>
<dbReference type="Gene3D" id="2.30.30.140">
    <property type="match status" value="1"/>
</dbReference>
<evidence type="ECO:0000313" key="3">
    <source>
        <dbReference type="EMBL" id="MWR93423.1"/>
    </source>
</evidence>
<evidence type="ECO:0000313" key="9">
    <source>
        <dbReference type="Proteomes" id="UP000436141"/>
    </source>
</evidence>
<evidence type="ECO:0000313" key="12">
    <source>
        <dbReference type="Proteomes" id="UP000480485"/>
    </source>
</evidence>
<dbReference type="EMBL" id="WUIY01001398">
    <property type="protein sequence ID" value="MXI79230.1"/>
    <property type="molecule type" value="Genomic_DNA"/>
</dbReference>
<gene>
    <name evidence="4" type="primary">hybG</name>
    <name evidence="4" type="ORF">GP954_25330</name>
    <name evidence="5" type="ORF">GP954_41035</name>
    <name evidence="2" type="ORF">GP979_26150</name>
    <name evidence="3" type="ORF">GP979_35000</name>
    <name evidence="6" type="ORF">GRW05_34255</name>
    <name evidence="7" type="ORF">GRW05_34290</name>
    <name evidence="8" type="ORF">GRW24_35345</name>
</gene>
<dbReference type="Proteomes" id="UP000480485">
    <property type="component" value="Unassembled WGS sequence"/>
</dbReference>
<evidence type="ECO:0000313" key="2">
    <source>
        <dbReference type="EMBL" id="MWR91720.1"/>
    </source>
</evidence>
<dbReference type="GO" id="GO:0005506">
    <property type="term" value="F:iron ion binding"/>
    <property type="evidence" value="ECO:0007669"/>
    <property type="project" value="TreeGrafter"/>
</dbReference>
<name>A0A6L7CKE6_ECOLX</name>
<dbReference type="EMBL" id="WUIG01002001">
    <property type="protein sequence ID" value="MXJ13662.1"/>
    <property type="molecule type" value="Genomic_DNA"/>
</dbReference>
<dbReference type="NCBIfam" id="TIGR00074">
    <property type="entry name" value="hypC_hupF"/>
    <property type="match status" value="1"/>
</dbReference>
<comment type="similarity">
    <text evidence="1">Belongs to the HupF/HypC family.</text>
</comment>
<accession>A0A6L7CKE6</accession>
<dbReference type="Proteomes" id="UP000436482">
    <property type="component" value="Unassembled WGS sequence"/>
</dbReference>
<dbReference type="Pfam" id="PF01455">
    <property type="entry name" value="HupF_HypC"/>
    <property type="match status" value="1"/>
</dbReference>
<protein>
    <submittedName>
        <fullName evidence="4">Hydrogenase maturation factor HybG</fullName>
    </submittedName>
</protein>
<dbReference type="PANTHER" id="PTHR35177:SF2">
    <property type="entry name" value="HYDROGENASE MATURATION FACTOR HYBG"/>
    <property type="match status" value="1"/>
</dbReference>
<evidence type="ECO:0000313" key="7">
    <source>
        <dbReference type="EMBL" id="MXI79230.1"/>
    </source>
</evidence>
<dbReference type="EMBL" id="WTRN01004524">
    <property type="protein sequence ID" value="MWT91394.1"/>
    <property type="molecule type" value="Genomic_DNA"/>
</dbReference>
<dbReference type="EMBL" id="WTRN01001522">
    <property type="protein sequence ID" value="MWT88411.1"/>
    <property type="molecule type" value="Genomic_DNA"/>
</dbReference>
<evidence type="ECO:0000313" key="11">
    <source>
        <dbReference type="Proteomes" id="UP000447081"/>
    </source>
</evidence>
<dbReference type="InterPro" id="IPR001109">
    <property type="entry name" value="Hydrogenase_HupF/HypC"/>
</dbReference>
<proteinExistence type="inferred from homology"/>
<organism evidence="4 12">
    <name type="scientific">Escherichia coli</name>
    <dbReference type="NCBI Taxonomy" id="562"/>
    <lineage>
        <taxon>Bacteria</taxon>
        <taxon>Pseudomonadati</taxon>
        <taxon>Pseudomonadota</taxon>
        <taxon>Gammaproteobacteria</taxon>
        <taxon>Enterobacterales</taxon>
        <taxon>Enterobacteriaceae</taxon>
        <taxon>Escherichia</taxon>
    </lineage>
</organism>
<evidence type="ECO:0000313" key="10">
    <source>
        <dbReference type="Proteomes" id="UP000436482"/>
    </source>
</evidence>
<dbReference type="GO" id="GO:0051604">
    <property type="term" value="P:protein maturation"/>
    <property type="evidence" value="ECO:0007669"/>
    <property type="project" value="TreeGrafter"/>
</dbReference>
<comment type="caution">
    <text evidence="4">The sequence shown here is derived from an EMBL/GenBank/DDBJ whole genome shotgun (WGS) entry which is preliminary data.</text>
</comment>
<dbReference type="EMBL" id="WUIY01001391">
    <property type="protein sequence ID" value="MXI79225.1"/>
    <property type="molecule type" value="Genomic_DNA"/>
</dbReference>
<dbReference type="AlphaFoldDB" id="A0A6L7CKE6"/>
<dbReference type="EMBL" id="WTQQ01001078">
    <property type="protein sequence ID" value="MWR91720.1"/>
    <property type="molecule type" value="Genomic_DNA"/>
</dbReference>